<dbReference type="PANTHER" id="PTHR38462">
    <property type="entry name" value="EXONUCLEASE-LIKE PROTEIN"/>
    <property type="match status" value="1"/>
</dbReference>
<dbReference type="InterPro" id="IPR012337">
    <property type="entry name" value="RNaseH-like_sf"/>
</dbReference>
<dbReference type="PANTHER" id="PTHR38462:SF1">
    <property type="entry name" value="YPRB RIBONUCLEASE H-LIKE DOMAIN-CONTAINING PROTEIN"/>
    <property type="match status" value="1"/>
</dbReference>
<reference evidence="2" key="1">
    <citation type="submission" date="2012-03" db="EMBL/GenBank/DDBJ databases">
        <title>Functional metagenomics reveals considerable lignocellulase gene clusters in the gut microbiome of a wood-feeding higher termite.</title>
        <authorList>
            <person name="Liu N."/>
        </authorList>
    </citation>
    <scope>NUCLEOTIDE SEQUENCE</scope>
</reference>
<dbReference type="InterPro" id="IPR038720">
    <property type="entry name" value="YprB_RNase_H-like_dom"/>
</dbReference>
<dbReference type="EMBL" id="JQ844216">
    <property type="protein sequence ID" value="AGS52909.1"/>
    <property type="molecule type" value="Genomic_DNA"/>
</dbReference>
<dbReference type="SUPFAM" id="SSF53098">
    <property type="entry name" value="Ribonuclease H-like"/>
    <property type="match status" value="1"/>
</dbReference>
<dbReference type="AlphaFoldDB" id="A0A806KQ30"/>
<organism evidence="2">
    <name type="scientific">uncultured bacterium contig00019</name>
    <dbReference type="NCBI Taxonomy" id="1181510"/>
    <lineage>
        <taxon>Bacteria</taxon>
        <taxon>environmental samples</taxon>
    </lineage>
</organism>
<dbReference type="Pfam" id="PF13482">
    <property type="entry name" value="RNase_H_2"/>
    <property type="match status" value="1"/>
</dbReference>
<protein>
    <recommendedName>
        <fullName evidence="1">YprB ribonuclease H-like domain-containing protein</fullName>
    </recommendedName>
</protein>
<proteinExistence type="predicted"/>
<evidence type="ECO:0000313" key="2">
    <source>
        <dbReference type="EMBL" id="AGS52909.1"/>
    </source>
</evidence>
<name>A0A806KQ30_9BACT</name>
<evidence type="ECO:0000259" key="1">
    <source>
        <dbReference type="Pfam" id="PF13482"/>
    </source>
</evidence>
<accession>A0A806KQ30</accession>
<sequence>MANLRDRLRRIQDAQKQYGTAARAKKCEDFELPGWAECGCQAKKREMLLDAPIGLPSALPPAIAVIAGDFDRIAKTGRGLPAPEDLLFFDLETTGLSTASGTVSFLAAFGQFIRRGGGLKLRITQYLLLDFPGEEDFLRAVLGEFKNSSTVVVTYNGKCFDSQILASRCVQKRIKPPEYFHADLLHPARRLWKGIASDCSQSTIETEILGLDRTGDIPGALAPEIWFDFLKTGETRRLLGICDHNCADISGLAAMLCAFCEIADSPFETNYNYSRERLALYWRDYARRAVPSEELAKLKETGVMLLLKAANSGCPCASLAYALDQMRAGSHEDGRKRLLGIAEAEFPSNLKAAALRALSIDSERRLKNADEALGFANIGLGIKEAGNYWQKDFCRRAERLQKKPGLRR</sequence>
<feature type="domain" description="YprB ribonuclease H-like" evidence="1">
    <location>
        <begin position="87"/>
        <end position="254"/>
    </location>
</feature>